<name>A0A0F7SXN8_PHARH</name>
<feature type="compositionally biased region" description="Polar residues" evidence="1">
    <location>
        <begin position="232"/>
        <end position="243"/>
    </location>
</feature>
<evidence type="ECO:0000256" key="1">
    <source>
        <dbReference type="SAM" id="MobiDB-lite"/>
    </source>
</evidence>
<proteinExistence type="predicted"/>
<feature type="region of interest" description="Disordered" evidence="1">
    <location>
        <begin position="387"/>
        <end position="481"/>
    </location>
</feature>
<reference evidence="2" key="1">
    <citation type="submission" date="2014-08" db="EMBL/GenBank/DDBJ databases">
        <authorList>
            <person name="Sharma Rahul"/>
            <person name="Thines Marco"/>
        </authorList>
    </citation>
    <scope>NUCLEOTIDE SEQUENCE</scope>
</reference>
<dbReference type="AlphaFoldDB" id="A0A0F7SXN8"/>
<organism evidence="2">
    <name type="scientific">Phaffia rhodozyma</name>
    <name type="common">Yeast</name>
    <name type="synonym">Xanthophyllomyces dendrorhous</name>
    <dbReference type="NCBI Taxonomy" id="264483"/>
    <lineage>
        <taxon>Eukaryota</taxon>
        <taxon>Fungi</taxon>
        <taxon>Dikarya</taxon>
        <taxon>Basidiomycota</taxon>
        <taxon>Agaricomycotina</taxon>
        <taxon>Tremellomycetes</taxon>
        <taxon>Cystofilobasidiales</taxon>
        <taxon>Mrakiaceae</taxon>
        <taxon>Phaffia</taxon>
    </lineage>
</organism>
<feature type="region of interest" description="Disordered" evidence="1">
    <location>
        <begin position="21"/>
        <end position="48"/>
    </location>
</feature>
<feature type="compositionally biased region" description="Low complexity" evidence="1">
    <location>
        <begin position="142"/>
        <end position="151"/>
    </location>
</feature>
<feature type="compositionally biased region" description="Basic and acidic residues" evidence="1">
    <location>
        <begin position="184"/>
        <end position="196"/>
    </location>
</feature>
<sequence>MIYFFTTPPTSLTSQIEATHISASTPPHSPPGHSASLPEPAEPTGFRPYKTQPIVCKLSLPSGPQQTQGARRKSFGGEAESSGALWEYVMNGNVLVTSKLIQFNLTTPAAYRRPVSNQPATSIAQPASPPASPPQMNKKRFSFSFGSSSGSAQSPPGATSDNLALEEETDPVTGLRKLRLKSFGNKDAKSATRLHQEGGQTESPPLFDNNARSEGRAGAPPLSFANFMMGSGQKSEQTNQTVGPTDEETFDDRDLAPDESTALRNSRSKSMGGPLVTGSTNEWPLSIGNQPLTYFQVPLSAIPNSSSVSFVQSKNAKGRSSGRAPATVILDVPAGNQSHVMGGESYDGRVRIEWEFGELFSGDPEAQTLQQTIIHLISPHMMSADSMTTTTTTTTTSQGPVQTQGSGSSRISEDRFPHQYKLPPVGSHPAPTSNPLMRRLSLGKTRSRDPKEEEQGASGTTEKKSGWLNVLVNGIGTGSSK</sequence>
<feature type="compositionally biased region" description="Polar residues" evidence="1">
    <location>
        <begin position="397"/>
        <end position="410"/>
    </location>
</feature>
<feature type="region of interest" description="Disordered" evidence="1">
    <location>
        <begin position="58"/>
        <end position="77"/>
    </location>
</feature>
<feature type="compositionally biased region" description="Polar residues" evidence="1">
    <location>
        <begin position="152"/>
        <end position="162"/>
    </location>
</feature>
<protein>
    <submittedName>
        <fullName evidence="2">Uncharacterized protein</fullName>
    </submittedName>
</protein>
<evidence type="ECO:0000313" key="2">
    <source>
        <dbReference type="EMBL" id="CED84948.1"/>
    </source>
</evidence>
<accession>A0A0F7SXN8</accession>
<feature type="region of interest" description="Disordered" evidence="1">
    <location>
        <begin position="183"/>
        <end position="279"/>
    </location>
</feature>
<dbReference type="EMBL" id="LN483332">
    <property type="protein sequence ID" value="CED84948.1"/>
    <property type="molecule type" value="Genomic_DNA"/>
</dbReference>
<feature type="region of interest" description="Disordered" evidence="1">
    <location>
        <begin position="116"/>
        <end position="171"/>
    </location>
</feature>